<evidence type="ECO:0000313" key="1">
    <source>
        <dbReference type="EMBL" id="MEN5379405.1"/>
    </source>
</evidence>
<gene>
    <name evidence="1" type="ORF">ABE541_19215</name>
</gene>
<dbReference type="InterPro" id="IPR025636">
    <property type="entry name" value="DUF4294"/>
</dbReference>
<dbReference type="Proteomes" id="UP001409291">
    <property type="component" value="Unassembled WGS sequence"/>
</dbReference>
<sequence length="212" mass="25086">MIRINLRWILSLLAFIPFLGMSQALTVPLYGEGQQQVIEEYNMTTLESGERLPWFLIPEVKISKPRIWTSEDAKKQYLRLRRNVLRVLPYAIFAQKRYDQLDRELALVSDKKEQKKLIETCENEVKSMFNREIKNMSITQGKILIKLIDRQTGHSSYEMVKQMKGGLSAFLYQGVAKIFGHNLKSTYDPREDFEIENIIREFQKTRRDPQYF</sequence>
<keyword evidence="2" id="KW-1185">Reference proteome</keyword>
<accession>A0ABV0BXX0</accession>
<protein>
    <submittedName>
        <fullName evidence="1">DUF4294 domain-containing protein</fullName>
    </submittedName>
</protein>
<comment type="caution">
    <text evidence="1">The sequence shown here is derived from an EMBL/GenBank/DDBJ whole genome shotgun (WGS) entry which is preliminary data.</text>
</comment>
<organism evidence="1 2">
    <name type="scientific">Sphingobacterium kitahiroshimense</name>
    <dbReference type="NCBI Taxonomy" id="470446"/>
    <lineage>
        <taxon>Bacteria</taxon>
        <taxon>Pseudomonadati</taxon>
        <taxon>Bacteroidota</taxon>
        <taxon>Sphingobacteriia</taxon>
        <taxon>Sphingobacteriales</taxon>
        <taxon>Sphingobacteriaceae</taxon>
        <taxon>Sphingobacterium</taxon>
    </lineage>
</organism>
<dbReference type="EMBL" id="JBDJNQ010000010">
    <property type="protein sequence ID" value="MEN5379405.1"/>
    <property type="molecule type" value="Genomic_DNA"/>
</dbReference>
<dbReference type="RefSeq" id="WP_231576973.1">
    <property type="nucleotide sequence ID" value="NZ_JAOQNK010000001.1"/>
</dbReference>
<evidence type="ECO:0000313" key="2">
    <source>
        <dbReference type="Proteomes" id="UP001409291"/>
    </source>
</evidence>
<name>A0ABV0BXX0_9SPHI</name>
<proteinExistence type="predicted"/>
<dbReference type="Pfam" id="PF14127">
    <property type="entry name" value="DUF4294"/>
    <property type="match status" value="1"/>
</dbReference>
<reference evidence="1 2" key="1">
    <citation type="submission" date="2024-04" db="EMBL/GenBank/DDBJ databases">
        <title>WGS of bacteria from Torrens River.</title>
        <authorList>
            <person name="Wyrsch E.R."/>
            <person name="Drigo B."/>
        </authorList>
    </citation>
    <scope>NUCLEOTIDE SEQUENCE [LARGE SCALE GENOMIC DNA]</scope>
    <source>
        <strain evidence="1 2">TWI391</strain>
    </source>
</reference>